<keyword evidence="3 11" id="KW-0808">Transferase</keyword>
<dbReference type="InterPro" id="IPR050879">
    <property type="entry name" value="Acyltransferase_3"/>
</dbReference>
<dbReference type="InterPro" id="IPR036514">
    <property type="entry name" value="SGNH_hydro_sf"/>
</dbReference>
<feature type="transmembrane region" description="Helical" evidence="8">
    <location>
        <begin position="311"/>
        <end position="330"/>
    </location>
</feature>
<dbReference type="AlphaFoldDB" id="A0A3S5C9X7"/>
<feature type="domain" description="Acyltransferase 3" evidence="9">
    <location>
        <begin position="5"/>
        <end position="330"/>
    </location>
</feature>
<dbReference type="RefSeq" id="WP_004282747.1">
    <property type="nucleotide sequence ID" value="NZ_CAUJRG010000002.1"/>
</dbReference>
<dbReference type="Gene3D" id="3.40.50.1110">
    <property type="entry name" value="SGNH hydrolase"/>
    <property type="match status" value="1"/>
</dbReference>
<dbReference type="EC" id="6.2.1.3" evidence="11"/>
<feature type="transmembrane region" description="Helical" evidence="8">
    <location>
        <begin position="279"/>
        <end position="299"/>
    </location>
</feature>
<name>A0A3S5C9X7_9NEIS</name>
<evidence type="ECO:0000259" key="10">
    <source>
        <dbReference type="Pfam" id="PF19040"/>
    </source>
</evidence>
<dbReference type="EC" id="2.3.1.-" evidence="11"/>
<feature type="transmembrane region" description="Helical" evidence="8">
    <location>
        <begin position="7"/>
        <end position="25"/>
    </location>
</feature>
<dbReference type="Pfam" id="PF01757">
    <property type="entry name" value="Acyl_transf_3"/>
    <property type="match status" value="1"/>
</dbReference>
<dbReference type="InterPro" id="IPR002656">
    <property type="entry name" value="Acyl_transf_3_dom"/>
</dbReference>
<evidence type="ECO:0000256" key="2">
    <source>
        <dbReference type="ARBA" id="ARBA00022475"/>
    </source>
</evidence>
<feature type="domain" description="SGNH" evidence="10">
    <location>
        <begin position="390"/>
        <end position="631"/>
    </location>
</feature>
<comment type="subcellular location">
    <subcellularLocation>
        <location evidence="1">Cell membrane</location>
        <topology evidence="1">Multi-pass membrane protein</topology>
    </subcellularLocation>
</comment>
<dbReference type="EMBL" id="LR134533">
    <property type="protein sequence ID" value="VEJ50390.1"/>
    <property type="molecule type" value="Genomic_DNA"/>
</dbReference>
<gene>
    <name evidence="11" type="primary">oatA</name>
    <name evidence="11" type="ORF">NCTC12742_00666</name>
</gene>
<reference evidence="11 12" key="1">
    <citation type="submission" date="2018-12" db="EMBL/GenBank/DDBJ databases">
        <authorList>
            <consortium name="Pathogen Informatics"/>
        </authorList>
    </citation>
    <scope>NUCLEOTIDE SEQUENCE [LARGE SCALE GENOMIC DNA]</scope>
    <source>
        <strain evidence="11 12">NCTC12742</strain>
    </source>
</reference>
<dbReference type="InterPro" id="IPR043968">
    <property type="entry name" value="SGNH"/>
</dbReference>
<evidence type="ECO:0000313" key="11">
    <source>
        <dbReference type="EMBL" id="VEJ50390.1"/>
    </source>
</evidence>
<dbReference type="GO" id="GO:0016747">
    <property type="term" value="F:acyltransferase activity, transferring groups other than amino-acyl groups"/>
    <property type="evidence" value="ECO:0007669"/>
    <property type="project" value="InterPro"/>
</dbReference>
<proteinExistence type="predicted"/>
<keyword evidence="5 8" id="KW-1133">Transmembrane helix</keyword>
<evidence type="ECO:0000256" key="3">
    <source>
        <dbReference type="ARBA" id="ARBA00022679"/>
    </source>
</evidence>
<dbReference type="SUPFAM" id="SSF52266">
    <property type="entry name" value="SGNH hydrolase"/>
    <property type="match status" value="1"/>
</dbReference>
<keyword evidence="7 11" id="KW-0012">Acyltransferase</keyword>
<evidence type="ECO:0000313" key="12">
    <source>
        <dbReference type="Proteomes" id="UP000272771"/>
    </source>
</evidence>
<keyword evidence="4 8" id="KW-0812">Transmembrane</keyword>
<dbReference type="PANTHER" id="PTHR23028">
    <property type="entry name" value="ACETYLTRANSFERASE"/>
    <property type="match status" value="1"/>
</dbReference>
<accession>A0A3S5C9X7</accession>
<sequence>MKYRHEIDGLRAVAVLPVILFHAGWSVFKGGFIGVDIFFVISGYLITSIILSDMEAGRFSLRDFYERRFRRILPALFFVLICVTPFAYAWLIPNEMKAYSQSLVSVAAFSSNILFWLTSGYFETATELKPLLHTWSLGVEEQYYLFFPLIMMLLWKKGRALLVPFMLLLMIASFAASEWAVRHYPTAAFYLLPFRAWELFSGAAVAYYFSKYDRHAQNQTLNQIGSLSGLAMIAVSIFTYSKHTPFPGIYAILPVLGTVLVIVFTNQKTWVGKLLSNKIMVQIGLISYSAYLWHNPLFAFARIRSEFHVEFSWLMIGLSALSLILAYFTWKYVEAPFRNRSKYNRSYIFKLSLLGSVMMGCTGLAGHFYFKSKEPHIDYKWDQLARRHECLLQDDHQHIHAESCYENGNNNVLLWGDSHSAALYQGLSDFAETNGIALTQLTQSACMPVLNDRFADYSTRKNCLMINRQILEHIKVKKYQTIILHSLWLNALNTDDYSPVPVYLDDTVKQIKAASPDSKIVIISMIPRWYVSVERAYAKRLNETASDGTAGQPVFAKAIAPEALAQAIRKTATDNSVTLIEPLKYLCQPQAEDPNHPYCLISTDGTREKMLYIDADHLSNLGADTLVKKMDQTLKQILLKP</sequence>
<evidence type="ECO:0000256" key="1">
    <source>
        <dbReference type="ARBA" id="ARBA00004651"/>
    </source>
</evidence>
<organism evidence="11 12">
    <name type="scientific">Neisseria weaveri</name>
    <dbReference type="NCBI Taxonomy" id="28091"/>
    <lineage>
        <taxon>Bacteria</taxon>
        <taxon>Pseudomonadati</taxon>
        <taxon>Pseudomonadota</taxon>
        <taxon>Betaproteobacteria</taxon>
        <taxon>Neisseriales</taxon>
        <taxon>Neisseriaceae</taxon>
        <taxon>Neisseria</taxon>
    </lineage>
</organism>
<dbReference type="GO" id="GO:0009103">
    <property type="term" value="P:lipopolysaccharide biosynthetic process"/>
    <property type="evidence" value="ECO:0007669"/>
    <property type="project" value="TreeGrafter"/>
</dbReference>
<evidence type="ECO:0000256" key="8">
    <source>
        <dbReference type="SAM" id="Phobius"/>
    </source>
</evidence>
<feature type="transmembrane region" description="Helical" evidence="8">
    <location>
        <begin position="103"/>
        <end position="122"/>
    </location>
</feature>
<evidence type="ECO:0000256" key="6">
    <source>
        <dbReference type="ARBA" id="ARBA00023136"/>
    </source>
</evidence>
<feature type="transmembrane region" description="Helical" evidence="8">
    <location>
        <begin position="31"/>
        <end position="51"/>
    </location>
</feature>
<dbReference type="PANTHER" id="PTHR23028:SF53">
    <property type="entry name" value="ACYL_TRANSF_3 DOMAIN-CONTAINING PROTEIN"/>
    <property type="match status" value="1"/>
</dbReference>
<evidence type="ECO:0000256" key="7">
    <source>
        <dbReference type="ARBA" id="ARBA00023315"/>
    </source>
</evidence>
<feature type="transmembrane region" description="Helical" evidence="8">
    <location>
        <begin position="351"/>
        <end position="370"/>
    </location>
</feature>
<evidence type="ECO:0000256" key="4">
    <source>
        <dbReference type="ARBA" id="ARBA00022692"/>
    </source>
</evidence>
<evidence type="ECO:0000259" key="9">
    <source>
        <dbReference type="Pfam" id="PF01757"/>
    </source>
</evidence>
<evidence type="ECO:0000256" key="5">
    <source>
        <dbReference type="ARBA" id="ARBA00022989"/>
    </source>
</evidence>
<dbReference type="GO" id="GO:0004467">
    <property type="term" value="F:long-chain fatty acid-CoA ligase activity"/>
    <property type="evidence" value="ECO:0007669"/>
    <property type="project" value="UniProtKB-EC"/>
</dbReference>
<dbReference type="OrthoDB" id="9814807at2"/>
<dbReference type="Proteomes" id="UP000272771">
    <property type="component" value="Chromosome"/>
</dbReference>
<keyword evidence="6 8" id="KW-0472">Membrane</keyword>
<keyword evidence="2" id="KW-1003">Cell membrane</keyword>
<protein>
    <submittedName>
        <fullName evidence="11">Putative LipO-oligosaccharide acyltransferase</fullName>
        <ecNumber evidence="11">2.3.1.-</ecNumber>
        <ecNumber evidence="11">6.2.1.3</ecNumber>
    </submittedName>
</protein>
<keyword evidence="11" id="KW-0436">Ligase</keyword>
<feature type="transmembrane region" description="Helical" evidence="8">
    <location>
        <begin position="247"/>
        <end position="267"/>
    </location>
</feature>
<feature type="transmembrane region" description="Helical" evidence="8">
    <location>
        <begin position="72"/>
        <end position="91"/>
    </location>
</feature>
<feature type="transmembrane region" description="Helical" evidence="8">
    <location>
        <begin position="160"/>
        <end position="181"/>
    </location>
</feature>
<dbReference type="Pfam" id="PF19040">
    <property type="entry name" value="SGNH"/>
    <property type="match status" value="1"/>
</dbReference>
<feature type="transmembrane region" description="Helical" evidence="8">
    <location>
        <begin position="187"/>
        <end position="209"/>
    </location>
</feature>
<keyword evidence="12" id="KW-1185">Reference proteome</keyword>
<dbReference type="GO" id="GO:0005886">
    <property type="term" value="C:plasma membrane"/>
    <property type="evidence" value="ECO:0007669"/>
    <property type="project" value="UniProtKB-SubCell"/>
</dbReference>
<dbReference type="KEGG" id="nwe:SAMEA3174300_1287"/>
<feature type="transmembrane region" description="Helical" evidence="8">
    <location>
        <begin position="221"/>
        <end position="241"/>
    </location>
</feature>
<dbReference type="STRING" id="28091.SAMEA3174300_01287"/>
<dbReference type="GO" id="GO:0016788">
    <property type="term" value="F:hydrolase activity, acting on ester bonds"/>
    <property type="evidence" value="ECO:0007669"/>
    <property type="project" value="UniProtKB-ARBA"/>
</dbReference>